<reference evidence="2 3" key="1">
    <citation type="submission" date="2024-04" db="EMBL/GenBank/DDBJ databases">
        <title>New Clade of Flavobacterium.</title>
        <authorList>
            <person name="Matos L."/>
            <person name="Proenca D.N."/>
            <person name="Fransisco R.M."/>
            <person name="Chung A.P."/>
            <person name="Maccario L."/>
            <person name="Sorensen S.J."/>
            <person name="Morais P.V."/>
        </authorList>
    </citation>
    <scope>NUCLEOTIDE SEQUENCE [LARGE SCALE GENOMIC DNA]</scope>
    <source>
        <strain evidence="2 3">FBOR7N2.3</strain>
    </source>
</reference>
<keyword evidence="3" id="KW-1185">Reference proteome</keyword>
<accession>A0ABV4THA0</accession>
<dbReference type="Pfam" id="PF16389">
    <property type="entry name" value="DUF4998"/>
    <property type="match status" value="1"/>
</dbReference>
<dbReference type="InterPro" id="IPR032181">
    <property type="entry name" value="DUF5013"/>
</dbReference>
<dbReference type="Proteomes" id="UP001574170">
    <property type="component" value="Unassembled WGS sequence"/>
</dbReference>
<sequence>MSFLKYKVYVVILLGSILSIFSCTSADEYLKFTEGGAISYTGKIDSLKFFPGRNRVKVEGLIISDPKVNQMRVYWNAKKDSIVVPINRSSGIDEVSIFLENLPENIYNFEVKTFDAKGNSSISQNVNAQTYGERYQNSIVNRVVANNVLINSELVVNFVALSSDSGALGSEIIYTNTADEEKTVFADIENLSFVINDFKSGTSYKYRSLYKPEENAVDTFFTAYNEERPVPTPVLMNAKVPFIASSTDGGRWGILANWNSNAAVKNHNGYGGWDEWNGNIFNVESGWGSPAITNGKIYQTVTAEPALYQLKVKLRDTNHEIGDVGGAYFVIAKGDGLPNIENLTTAAEVLGYKRILGTSGLDYVIEFTVTTTSQISVGQLTTQAGSTPGRFCNIISFELVVVK</sequence>
<dbReference type="Pfam" id="PF16405">
    <property type="entry name" value="DUF5013"/>
    <property type="match status" value="1"/>
</dbReference>
<evidence type="ECO:0000313" key="2">
    <source>
        <dbReference type="EMBL" id="MFA9193248.1"/>
    </source>
</evidence>
<evidence type="ECO:0000259" key="1">
    <source>
        <dbReference type="Pfam" id="PF16405"/>
    </source>
</evidence>
<name>A0ABV4THA0_9FLAO</name>
<dbReference type="PROSITE" id="PS51257">
    <property type="entry name" value="PROKAR_LIPOPROTEIN"/>
    <property type="match status" value="1"/>
</dbReference>
<proteinExistence type="predicted"/>
<comment type="caution">
    <text evidence="2">The sequence shown here is derived from an EMBL/GenBank/DDBJ whole genome shotgun (WGS) entry which is preliminary data.</text>
</comment>
<evidence type="ECO:0000313" key="3">
    <source>
        <dbReference type="Proteomes" id="UP001574170"/>
    </source>
</evidence>
<dbReference type="EMBL" id="JBCFQK010000002">
    <property type="protein sequence ID" value="MFA9193248.1"/>
    <property type="molecule type" value="Genomic_DNA"/>
</dbReference>
<organism evidence="2 3">
    <name type="scientific">Flavobacterium magnesitis</name>
    <dbReference type="NCBI Taxonomy" id="3138077"/>
    <lineage>
        <taxon>Bacteria</taxon>
        <taxon>Pseudomonadati</taxon>
        <taxon>Bacteroidota</taxon>
        <taxon>Flavobacteriia</taxon>
        <taxon>Flavobacteriales</taxon>
        <taxon>Flavobacteriaceae</taxon>
        <taxon>Flavobacterium</taxon>
    </lineage>
</organism>
<dbReference type="RefSeq" id="WP_373390327.1">
    <property type="nucleotide sequence ID" value="NZ_JBCFQK010000002.1"/>
</dbReference>
<gene>
    <name evidence="2" type="ORF">AAGV33_02440</name>
</gene>
<protein>
    <submittedName>
        <fullName evidence="2">DUF4998 domain-containing protein</fullName>
    </submittedName>
</protein>
<feature type="domain" description="DUF5013" evidence="1">
    <location>
        <begin position="237"/>
        <end position="378"/>
    </location>
</feature>